<feature type="chain" id="PRO_5012515626" description="DUF4266 domain-containing protein" evidence="1">
    <location>
        <begin position="28"/>
        <end position="82"/>
    </location>
</feature>
<reference evidence="4" key="1">
    <citation type="submission" date="2017-09" db="EMBL/GenBank/DDBJ databases">
        <authorList>
            <person name="Varghese N."/>
            <person name="Submissions S."/>
        </authorList>
    </citation>
    <scope>NUCLEOTIDE SEQUENCE [LARGE SCALE GENOMIC DNA]</scope>
    <source>
        <strain evidence="4">CGMCC 1.12461</strain>
    </source>
</reference>
<dbReference type="OrthoDB" id="5574393at2"/>
<dbReference type="InterPro" id="IPR025362">
    <property type="entry name" value="DUF4266"/>
</dbReference>
<dbReference type="Proteomes" id="UP000219353">
    <property type="component" value="Unassembled WGS sequence"/>
</dbReference>
<protein>
    <recommendedName>
        <fullName evidence="2">DUF4266 domain-containing protein</fullName>
    </recommendedName>
</protein>
<evidence type="ECO:0000256" key="1">
    <source>
        <dbReference type="SAM" id="SignalP"/>
    </source>
</evidence>
<organism evidence="3 4">
    <name type="scientific">Arsukibacterium tuosuense</name>
    <dbReference type="NCBI Taxonomy" id="1323745"/>
    <lineage>
        <taxon>Bacteria</taxon>
        <taxon>Pseudomonadati</taxon>
        <taxon>Pseudomonadota</taxon>
        <taxon>Gammaproteobacteria</taxon>
        <taxon>Chromatiales</taxon>
        <taxon>Chromatiaceae</taxon>
        <taxon>Arsukibacterium</taxon>
    </lineage>
</organism>
<gene>
    <name evidence="3" type="ORF">SAMN06297280_2354</name>
</gene>
<feature type="signal peptide" evidence="1">
    <location>
        <begin position="1"/>
        <end position="27"/>
    </location>
</feature>
<name>A0A285IZ76_9GAMM</name>
<feature type="domain" description="DUF4266" evidence="2">
    <location>
        <begin position="33"/>
        <end position="82"/>
    </location>
</feature>
<dbReference type="EMBL" id="OBEB01000004">
    <property type="protein sequence ID" value="SNY53284.1"/>
    <property type="molecule type" value="Genomic_DNA"/>
</dbReference>
<dbReference type="AlphaFoldDB" id="A0A285IZ76"/>
<evidence type="ECO:0000259" key="2">
    <source>
        <dbReference type="Pfam" id="PF14086"/>
    </source>
</evidence>
<evidence type="ECO:0000313" key="3">
    <source>
        <dbReference type="EMBL" id="SNY53284.1"/>
    </source>
</evidence>
<dbReference type="PROSITE" id="PS51257">
    <property type="entry name" value="PROKAR_LIPOPROTEIN"/>
    <property type="match status" value="1"/>
</dbReference>
<evidence type="ECO:0000313" key="4">
    <source>
        <dbReference type="Proteomes" id="UP000219353"/>
    </source>
</evidence>
<keyword evidence="4" id="KW-1185">Reference proteome</keyword>
<proteinExistence type="predicted"/>
<dbReference type="RefSeq" id="WP_097111582.1">
    <property type="nucleotide sequence ID" value="NZ_OBEB01000004.1"/>
</dbReference>
<accession>A0A285IZ76</accession>
<sequence>MKMILKPCCAIKLLSAMLVLFSLAGCASIEPWVKPYERAELADPIMAFGRHPVALQHSAHVRDSREAAKGADGSGGGGCGCN</sequence>
<keyword evidence="1" id="KW-0732">Signal</keyword>
<dbReference type="Pfam" id="PF14086">
    <property type="entry name" value="DUF4266"/>
    <property type="match status" value="1"/>
</dbReference>